<keyword evidence="5 10" id="KW-0819">tRNA processing</keyword>
<keyword evidence="15" id="KW-1185">Reference proteome</keyword>
<feature type="site" description="Interaction with substrate tRNA" evidence="10">
    <location>
        <position position="101"/>
    </location>
</feature>
<accession>A0A6I6JZP9</accession>
<dbReference type="EC" id="2.5.1.75" evidence="10"/>
<comment type="caution">
    <text evidence="10">Lacks conserved residue(s) required for the propagation of feature annotation.</text>
</comment>
<keyword evidence="6 10" id="KW-0547">Nucleotide-binding</keyword>
<dbReference type="PANTHER" id="PTHR11088:SF60">
    <property type="entry name" value="TRNA DIMETHYLALLYLTRANSFERASE"/>
    <property type="match status" value="1"/>
</dbReference>
<evidence type="ECO:0000256" key="1">
    <source>
        <dbReference type="ARBA" id="ARBA00001946"/>
    </source>
</evidence>
<protein>
    <recommendedName>
        <fullName evidence="10">tRNA dimethylallyltransferase</fullName>
        <ecNumber evidence="10">2.5.1.75</ecNumber>
    </recommendedName>
    <alternativeName>
        <fullName evidence="10">Dimethylallyl diphosphate:tRNA dimethylallyltransferase</fullName>
        <shortName evidence="10">DMAPP:tRNA dimethylallyltransferase</shortName>
        <shortName evidence="10">DMATase</shortName>
    </alternativeName>
    <alternativeName>
        <fullName evidence="10">Isopentenyl-diphosphate:tRNA isopentenyltransferase</fullName>
        <shortName evidence="10">IPP transferase</shortName>
        <shortName evidence="10">IPPT</shortName>
        <shortName evidence="10">IPTase</shortName>
    </alternativeName>
</protein>
<dbReference type="InterPro" id="IPR027417">
    <property type="entry name" value="P-loop_NTPase"/>
</dbReference>
<evidence type="ECO:0000256" key="2">
    <source>
        <dbReference type="ARBA" id="ARBA00003213"/>
    </source>
</evidence>
<dbReference type="SUPFAM" id="SSF52540">
    <property type="entry name" value="P-loop containing nucleoside triphosphate hydrolases"/>
    <property type="match status" value="1"/>
</dbReference>
<evidence type="ECO:0000313" key="14">
    <source>
        <dbReference type="EMBL" id="QGY43114.1"/>
    </source>
</evidence>
<comment type="subunit">
    <text evidence="10">Monomer.</text>
</comment>
<evidence type="ECO:0000256" key="3">
    <source>
        <dbReference type="ARBA" id="ARBA00005842"/>
    </source>
</evidence>
<dbReference type="AlphaFoldDB" id="A0A6I6JZP9"/>
<dbReference type="Gene3D" id="3.40.50.300">
    <property type="entry name" value="P-loop containing nucleotide triphosphate hydrolases"/>
    <property type="match status" value="1"/>
</dbReference>
<evidence type="ECO:0000256" key="10">
    <source>
        <dbReference type="HAMAP-Rule" id="MF_00185"/>
    </source>
</evidence>
<comment type="cofactor">
    <cofactor evidence="1 10">
        <name>Mg(2+)</name>
        <dbReference type="ChEBI" id="CHEBI:18420"/>
    </cofactor>
</comment>
<evidence type="ECO:0000313" key="15">
    <source>
        <dbReference type="Proteomes" id="UP000428260"/>
    </source>
</evidence>
<evidence type="ECO:0000256" key="8">
    <source>
        <dbReference type="ARBA" id="ARBA00022842"/>
    </source>
</evidence>
<comment type="function">
    <text evidence="2 10 12">Catalyzes the transfer of a dimethylallyl group onto the adenine at position 37 in tRNAs that read codons beginning with uridine, leading to the formation of N6-(dimethylallyl)adenosine (i(6)A).</text>
</comment>
<comment type="similarity">
    <text evidence="3 10 13">Belongs to the IPP transferase family.</text>
</comment>
<evidence type="ECO:0000256" key="13">
    <source>
        <dbReference type="RuleBase" id="RU003785"/>
    </source>
</evidence>
<dbReference type="GO" id="GO:0052381">
    <property type="term" value="F:tRNA dimethylallyltransferase activity"/>
    <property type="evidence" value="ECO:0007669"/>
    <property type="project" value="UniProtKB-UniRule"/>
</dbReference>
<keyword evidence="4 10" id="KW-0808">Transferase</keyword>
<evidence type="ECO:0000256" key="11">
    <source>
        <dbReference type="RuleBase" id="RU003783"/>
    </source>
</evidence>
<dbReference type="InterPro" id="IPR018022">
    <property type="entry name" value="IPT"/>
</dbReference>
<feature type="site" description="Interaction with substrate tRNA" evidence="10">
    <location>
        <position position="123"/>
    </location>
</feature>
<dbReference type="Gene3D" id="1.10.20.140">
    <property type="match status" value="1"/>
</dbReference>
<evidence type="ECO:0000256" key="6">
    <source>
        <dbReference type="ARBA" id="ARBA00022741"/>
    </source>
</evidence>
<dbReference type="GO" id="GO:0006400">
    <property type="term" value="P:tRNA modification"/>
    <property type="evidence" value="ECO:0007669"/>
    <property type="project" value="TreeGrafter"/>
</dbReference>
<evidence type="ECO:0000256" key="9">
    <source>
        <dbReference type="ARBA" id="ARBA00049563"/>
    </source>
</evidence>
<organism evidence="14 15">
    <name type="scientific">Maribellus comscasis</name>
    <dbReference type="NCBI Taxonomy" id="2681766"/>
    <lineage>
        <taxon>Bacteria</taxon>
        <taxon>Pseudomonadati</taxon>
        <taxon>Bacteroidota</taxon>
        <taxon>Bacteroidia</taxon>
        <taxon>Marinilabiliales</taxon>
        <taxon>Prolixibacteraceae</taxon>
        <taxon>Maribellus</taxon>
    </lineage>
</organism>
<gene>
    <name evidence="10 14" type="primary">miaA</name>
    <name evidence="14" type="ORF">GM418_05400</name>
</gene>
<evidence type="ECO:0000256" key="7">
    <source>
        <dbReference type="ARBA" id="ARBA00022840"/>
    </source>
</evidence>
<feature type="binding site" evidence="10">
    <location>
        <begin position="12"/>
        <end position="17"/>
    </location>
    <ligand>
        <name>substrate</name>
    </ligand>
</feature>
<dbReference type="PANTHER" id="PTHR11088">
    <property type="entry name" value="TRNA DIMETHYLALLYLTRANSFERASE"/>
    <property type="match status" value="1"/>
</dbReference>
<dbReference type="EMBL" id="CP046401">
    <property type="protein sequence ID" value="QGY43114.1"/>
    <property type="molecule type" value="Genomic_DNA"/>
</dbReference>
<feature type="binding site" evidence="10">
    <location>
        <begin position="10"/>
        <end position="17"/>
    </location>
    <ligand>
        <name>ATP</name>
        <dbReference type="ChEBI" id="CHEBI:30616"/>
    </ligand>
</feature>
<keyword evidence="8 10" id="KW-0460">Magnesium</keyword>
<dbReference type="InterPro" id="IPR039657">
    <property type="entry name" value="Dimethylallyltransferase"/>
</dbReference>
<keyword evidence="7 10" id="KW-0067">ATP-binding</keyword>
<feature type="region of interest" description="Interaction with substrate tRNA" evidence="10">
    <location>
        <begin position="35"/>
        <end position="38"/>
    </location>
</feature>
<dbReference type="NCBIfam" id="TIGR00174">
    <property type="entry name" value="miaA"/>
    <property type="match status" value="1"/>
</dbReference>
<sequence>MLKTLIIITGPTGIGKTKTGITLARYFNTEIISADSRQIFSELSIGTAVPSPHELSLAKHHFIHSHSVTEDYNASKYENEALSVLKNLFEKYNQVIMVGGSMLYINAVCKGIDIMPDADPEIRQVLKNRLETEGIESLRLQLKKLDPDYYNIVDLKNPARIIHALEVCLTTGKTFSSFRTSPQKERPFQIVKIGLNCEREILHARINQRVNKMIEAGLENEARSVYHLKHYNALNTVGYREWFAHFNGEIPREKAIELIKRNSRRYARKQITWFKKDTQTIWFEPHQQQEIIETIKKQISKK</sequence>
<dbReference type="HAMAP" id="MF_00185">
    <property type="entry name" value="IPP_trans"/>
    <property type="match status" value="1"/>
</dbReference>
<dbReference type="RefSeq" id="WP_158863922.1">
    <property type="nucleotide sequence ID" value="NZ_CP046401.1"/>
</dbReference>
<dbReference type="Proteomes" id="UP000428260">
    <property type="component" value="Chromosome"/>
</dbReference>
<evidence type="ECO:0000256" key="12">
    <source>
        <dbReference type="RuleBase" id="RU003784"/>
    </source>
</evidence>
<evidence type="ECO:0000256" key="5">
    <source>
        <dbReference type="ARBA" id="ARBA00022694"/>
    </source>
</evidence>
<evidence type="ECO:0000256" key="4">
    <source>
        <dbReference type="ARBA" id="ARBA00022679"/>
    </source>
</evidence>
<proteinExistence type="inferred from homology"/>
<dbReference type="GO" id="GO:0005524">
    <property type="term" value="F:ATP binding"/>
    <property type="evidence" value="ECO:0007669"/>
    <property type="project" value="UniProtKB-UniRule"/>
</dbReference>
<comment type="catalytic activity">
    <reaction evidence="9 10 11">
        <text>adenosine(37) in tRNA + dimethylallyl diphosphate = N(6)-dimethylallyladenosine(37) in tRNA + diphosphate</text>
        <dbReference type="Rhea" id="RHEA:26482"/>
        <dbReference type="Rhea" id="RHEA-COMP:10162"/>
        <dbReference type="Rhea" id="RHEA-COMP:10375"/>
        <dbReference type="ChEBI" id="CHEBI:33019"/>
        <dbReference type="ChEBI" id="CHEBI:57623"/>
        <dbReference type="ChEBI" id="CHEBI:74411"/>
        <dbReference type="ChEBI" id="CHEBI:74415"/>
        <dbReference type="EC" id="2.5.1.75"/>
    </reaction>
</comment>
<dbReference type="Pfam" id="PF01715">
    <property type="entry name" value="IPPT"/>
    <property type="match status" value="1"/>
</dbReference>
<dbReference type="KEGG" id="mcos:GM418_05400"/>
<reference evidence="14 15" key="1">
    <citation type="submission" date="2019-11" db="EMBL/GenBank/DDBJ databases">
        <authorList>
            <person name="Zheng R.K."/>
            <person name="Sun C.M."/>
        </authorList>
    </citation>
    <scope>NUCLEOTIDE SEQUENCE [LARGE SCALE GENOMIC DNA]</scope>
    <source>
        <strain evidence="14 15">WC007</strain>
    </source>
</reference>
<name>A0A6I6JZP9_9BACT</name>